<dbReference type="RefSeq" id="WP_284920841.1">
    <property type="nucleotide sequence ID" value="NZ_CP126980.1"/>
</dbReference>
<proteinExistence type="predicted"/>
<organism evidence="2 3">
    <name type="scientific">Actinoplanes oblitus</name>
    <dbReference type="NCBI Taxonomy" id="3040509"/>
    <lineage>
        <taxon>Bacteria</taxon>
        <taxon>Bacillati</taxon>
        <taxon>Actinomycetota</taxon>
        <taxon>Actinomycetes</taxon>
        <taxon>Micromonosporales</taxon>
        <taxon>Micromonosporaceae</taxon>
        <taxon>Actinoplanes</taxon>
    </lineage>
</organism>
<dbReference type="EMBL" id="CP126980">
    <property type="protein sequence ID" value="WIM99403.1"/>
    <property type="molecule type" value="Genomic_DNA"/>
</dbReference>
<sequence>MKISFYPEQTPEEKRASRIRKGRQYANRARAAKYDQAQAKLTTAEKRIRKILKSPWSRAWYAKVQDYANGDTGDYNSRWDCLRDLAIRGRSLELAGNIDDEGSFTILAWAGHENGDFEDRNFHRTIMRGRAYADTNHLEGLHGNMRNSICAREVDISIGYQVQSLADYTSTTSMPRGSKTFAYTIMNYAKASNTDTVTLSLRVMAKAFGWKSDNSVRQHIAKVEKFGIFTLDHGREYNKGSGPQSITFRLDLDRFPAEPVAEAVVDLDQFKDVAEAFRSARKARAGEERQRRADYRKSTNTSAVVDPEPKPDHADFTAWLHNFVNGGNS</sequence>
<accession>A0ABY8WS54</accession>
<keyword evidence="3" id="KW-1185">Reference proteome</keyword>
<gene>
    <name evidence="2" type="ORF">ACTOB_003054</name>
</gene>
<name>A0ABY8WS54_9ACTN</name>
<evidence type="ECO:0000313" key="3">
    <source>
        <dbReference type="Proteomes" id="UP001240150"/>
    </source>
</evidence>
<evidence type="ECO:0000256" key="1">
    <source>
        <dbReference type="SAM" id="MobiDB-lite"/>
    </source>
</evidence>
<feature type="compositionally biased region" description="Basic and acidic residues" evidence="1">
    <location>
        <begin position="284"/>
        <end position="297"/>
    </location>
</feature>
<evidence type="ECO:0008006" key="4">
    <source>
        <dbReference type="Google" id="ProtNLM"/>
    </source>
</evidence>
<reference evidence="2 3" key="1">
    <citation type="submission" date="2023-06" db="EMBL/GenBank/DDBJ databases">
        <authorList>
            <person name="Yushchuk O."/>
            <person name="Binda E."/>
            <person name="Ruckert-Reed C."/>
            <person name="Fedorenko V."/>
            <person name="Kalinowski J."/>
            <person name="Marinelli F."/>
        </authorList>
    </citation>
    <scope>NUCLEOTIDE SEQUENCE [LARGE SCALE GENOMIC DNA]</scope>
    <source>
        <strain evidence="2 3">NRRL 3884</strain>
    </source>
</reference>
<dbReference type="Proteomes" id="UP001240150">
    <property type="component" value="Chromosome"/>
</dbReference>
<feature type="region of interest" description="Disordered" evidence="1">
    <location>
        <begin position="283"/>
        <end position="310"/>
    </location>
</feature>
<protein>
    <recommendedName>
        <fullName evidence="4">Replication protein</fullName>
    </recommendedName>
</protein>
<evidence type="ECO:0000313" key="2">
    <source>
        <dbReference type="EMBL" id="WIM99403.1"/>
    </source>
</evidence>